<keyword evidence="3" id="KW-0963">Cytoplasm</keyword>
<dbReference type="SUPFAM" id="SSF52540">
    <property type="entry name" value="P-loop containing nucleoside triphosphate hydrolases"/>
    <property type="match status" value="1"/>
</dbReference>
<reference evidence="8" key="1">
    <citation type="submission" date="2021-07" db="EMBL/GenBank/DDBJ databases">
        <authorList>
            <person name="Catto M.A."/>
            <person name="Jacobson A."/>
            <person name="Kennedy G."/>
            <person name="Labadie P."/>
            <person name="Hunt B.G."/>
            <person name="Srinivasan R."/>
        </authorList>
    </citation>
    <scope>NUCLEOTIDE SEQUENCE</scope>
    <source>
        <strain evidence="8">PL_HMW_Pooled</strain>
        <tissue evidence="8">Head</tissue>
    </source>
</reference>
<evidence type="ECO:0000313" key="8">
    <source>
        <dbReference type="EMBL" id="KAK3928210.1"/>
    </source>
</evidence>
<organism evidence="8 9">
    <name type="scientific">Frankliniella fusca</name>
    <dbReference type="NCBI Taxonomy" id="407009"/>
    <lineage>
        <taxon>Eukaryota</taxon>
        <taxon>Metazoa</taxon>
        <taxon>Ecdysozoa</taxon>
        <taxon>Arthropoda</taxon>
        <taxon>Hexapoda</taxon>
        <taxon>Insecta</taxon>
        <taxon>Pterygota</taxon>
        <taxon>Neoptera</taxon>
        <taxon>Paraneoptera</taxon>
        <taxon>Thysanoptera</taxon>
        <taxon>Terebrantia</taxon>
        <taxon>Thripoidea</taxon>
        <taxon>Thripidae</taxon>
        <taxon>Frankliniella</taxon>
    </lineage>
</organism>
<feature type="non-terminal residue" evidence="8">
    <location>
        <position position="1"/>
    </location>
</feature>
<dbReference type="PANTHER" id="PTHR23074">
    <property type="entry name" value="AAA DOMAIN-CONTAINING"/>
    <property type="match status" value="1"/>
</dbReference>
<dbReference type="PROSITE" id="PS00674">
    <property type="entry name" value="AAA"/>
    <property type="match status" value="1"/>
</dbReference>
<dbReference type="Gene3D" id="3.40.50.300">
    <property type="entry name" value="P-loop containing nucleotide triphosphate hydrolases"/>
    <property type="match status" value="1"/>
</dbReference>
<comment type="subcellular location">
    <subcellularLocation>
        <location evidence="1">Cytoplasm</location>
    </subcellularLocation>
</comment>
<comment type="caution">
    <text evidence="8">The sequence shown here is derived from an EMBL/GenBank/DDBJ whole genome shotgun (WGS) entry which is preliminary data.</text>
</comment>
<accession>A0AAE1HVK1</accession>
<gene>
    <name evidence="8" type="ORF">KUF71_000480</name>
</gene>
<dbReference type="InterPro" id="IPR050304">
    <property type="entry name" value="MT-severing_AAA_ATPase"/>
</dbReference>
<dbReference type="GO" id="GO:0005524">
    <property type="term" value="F:ATP binding"/>
    <property type="evidence" value="ECO:0007669"/>
    <property type="project" value="UniProtKB-KW"/>
</dbReference>
<feature type="domain" description="AAA+ ATPase" evidence="7">
    <location>
        <begin position="133"/>
        <end position="276"/>
    </location>
</feature>
<dbReference type="FunFam" id="3.40.50.300:FF:001054">
    <property type="entry name" value="ATPase, AAA family, putative"/>
    <property type="match status" value="1"/>
</dbReference>
<dbReference type="InterPro" id="IPR003960">
    <property type="entry name" value="ATPase_AAA_CS"/>
</dbReference>
<evidence type="ECO:0000256" key="2">
    <source>
        <dbReference type="ARBA" id="ARBA00006914"/>
    </source>
</evidence>
<dbReference type="GO" id="GO:0016887">
    <property type="term" value="F:ATP hydrolysis activity"/>
    <property type="evidence" value="ECO:0007669"/>
    <property type="project" value="InterPro"/>
</dbReference>
<reference evidence="8" key="2">
    <citation type="journal article" date="2023" name="BMC Genomics">
        <title>Pest status, molecular evolution, and epigenetic factors derived from the genome assembly of Frankliniella fusca, a thysanopteran phytovirus vector.</title>
        <authorList>
            <person name="Catto M.A."/>
            <person name="Labadie P.E."/>
            <person name="Jacobson A.L."/>
            <person name="Kennedy G.G."/>
            <person name="Srinivasan R."/>
            <person name="Hunt B.G."/>
        </authorList>
    </citation>
    <scope>NUCLEOTIDE SEQUENCE</scope>
    <source>
        <strain evidence="8">PL_HMW_Pooled</strain>
    </source>
</reference>
<dbReference type="GO" id="GO:0005737">
    <property type="term" value="C:cytoplasm"/>
    <property type="evidence" value="ECO:0007669"/>
    <property type="project" value="UniProtKB-SubCell"/>
</dbReference>
<sequence>MHAYSKNPNIFCSVAEELERVRQELSCLKENIKSPGIPTDSDGFLNFTHFEDNEPSLPVKKPNGTAMTLQSVKFKLSGCMEDKFIEQAYGVLITGQGDSWNNIGGLEGVKASIKEAVILPMLRPDIFTGIRAAPKGILLYGPPGTGKTMIARCIAAEGQSNFFNVSASSLTSKWVGEGEKMVKALFLVARYALSIFKAMQPSVIFIDEVDSLLSKRTEKENDAAKKIKTEFLVSMDGAATDSKDNVLVVAATNRPGDIDEAIRRRFVKRFLVPLPDIEVCSH</sequence>
<dbReference type="EMBL" id="JAHWGI010001324">
    <property type="protein sequence ID" value="KAK3928210.1"/>
    <property type="molecule type" value="Genomic_DNA"/>
</dbReference>
<dbReference type="PANTHER" id="PTHR23074:SF17">
    <property type="entry name" value="FIDGETIN-LIKE PROTEIN 1"/>
    <property type="match status" value="1"/>
</dbReference>
<keyword evidence="5 6" id="KW-0067">ATP-binding</keyword>
<dbReference type="InterPro" id="IPR003959">
    <property type="entry name" value="ATPase_AAA_core"/>
</dbReference>
<dbReference type="Pfam" id="PF00004">
    <property type="entry name" value="AAA"/>
    <property type="match status" value="1"/>
</dbReference>
<evidence type="ECO:0000256" key="1">
    <source>
        <dbReference type="ARBA" id="ARBA00004496"/>
    </source>
</evidence>
<dbReference type="InterPro" id="IPR027417">
    <property type="entry name" value="P-loop_NTPase"/>
</dbReference>
<evidence type="ECO:0000256" key="4">
    <source>
        <dbReference type="ARBA" id="ARBA00022741"/>
    </source>
</evidence>
<dbReference type="SMART" id="SM00382">
    <property type="entry name" value="AAA"/>
    <property type="match status" value="1"/>
</dbReference>
<evidence type="ECO:0000259" key="7">
    <source>
        <dbReference type="SMART" id="SM00382"/>
    </source>
</evidence>
<dbReference type="InterPro" id="IPR003593">
    <property type="entry name" value="AAA+_ATPase"/>
</dbReference>
<evidence type="ECO:0000256" key="5">
    <source>
        <dbReference type="ARBA" id="ARBA00022840"/>
    </source>
</evidence>
<proteinExistence type="inferred from homology"/>
<comment type="similarity">
    <text evidence="2 6">Belongs to the AAA ATPase family.</text>
</comment>
<dbReference type="AlphaFoldDB" id="A0AAE1HVK1"/>
<evidence type="ECO:0000313" key="9">
    <source>
        <dbReference type="Proteomes" id="UP001219518"/>
    </source>
</evidence>
<dbReference type="CDD" id="cd19509">
    <property type="entry name" value="RecA-like_VPS4-like"/>
    <property type="match status" value="1"/>
</dbReference>
<dbReference type="Proteomes" id="UP001219518">
    <property type="component" value="Unassembled WGS sequence"/>
</dbReference>
<evidence type="ECO:0000256" key="3">
    <source>
        <dbReference type="ARBA" id="ARBA00022490"/>
    </source>
</evidence>
<evidence type="ECO:0000256" key="6">
    <source>
        <dbReference type="RuleBase" id="RU003651"/>
    </source>
</evidence>
<keyword evidence="9" id="KW-1185">Reference proteome</keyword>
<keyword evidence="4 6" id="KW-0547">Nucleotide-binding</keyword>
<name>A0AAE1HVK1_9NEOP</name>
<protein>
    <submittedName>
        <fullName evidence="8">Fidgetin-like protein 1</fullName>
    </submittedName>
</protein>